<dbReference type="Gene3D" id="1.10.287.110">
    <property type="entry name" value="DnaJ domain"/>
    <property type="match status" value="1"/>
</dbReference>
<feature type="domain" description="J" evidence="3">
    <location>
        <begin position="16"/>
        <end position="83"/>
    </location>
</feature>
<evidence type="ECO:0000259" key="3">
    <source>
        <dbReference type="PROSITE" id="PS50076"/>
    </source>
</evidence>
<dbReference type="PROSITE" id="PS50076">
    <property type="entry name" value="DNAJ_2"/>
    <property type="match status" value="1"/>
</dbReference>
<dbReference type="InterPro" id="IPR036869">
    <property type="entry name" value="J_dom_sf"/>
</dbReference>
<dbReference type="CDD" id="cd06257">
    <property type="entry name" value="DnaJ"/>
    <property type="match status" value="1"/>
</dbReference>
<dbReference type="InterPro" id="IPR052594">
    <property type="entry name" value="J_domain-containing_protein"/>
</dbReference>
<dbReference type="STRING" id="6182.A0A4Z2DIU5"/>
<dbReference type="EMBL" id="SKCS01000118">
    <property type="protein sequence ID" value="TNN16395.1"/>
    <property type="molecule type" value="Genomic_DNA"/>
</dbReference>
<dbReference type="GO" id="GO:0031072">
    <property type="term" value="F:heat shock protein binding"/>
    <property type="evidence" value="ECO:0007669"/>
    <property type="project" value="TreeGrafter"/>
</dbReference>
<organism evidence="4 5">
    <name type="scientific">Schistosoma japonicum</name>
    <name type="common">Blood fluke</name>
    <dbReference type="NCBI Taxonomy" id="6182"/>
    <lineage>
        <taxon>Eukaryota</taxon>
        <taxon>Metazoa</taxon>
        <taxon>Spiralia</taxon>
        <taxon>Lophotrochozoa</taxon>
        <taxon>Platyhelminthes</taxon>
        <taxon>Trematoda</taxon>
        <taxon>Digenea</taxon>
        <taxon>Strigeidida</taxon>
        <taxon>Schistosomatoidea</taxon>
        <taxon>Schistosomatidae</taxon>
        <taxon>Schistosoma</taxon>
    </lineage>
</organism>
<feature type="region of interest" description="Disordered" evidence="2">
    <location>
        <begin position="253"/>
        <end position="275"/>
    </location>
</feature>
<dbReference type="Pfam" id="PF00226">
    <property type="entry name" value="DnaJ"/>
    <property type="match status" value="1"/>
</dbReference>
<evidence type="ECO:0000313" key="5">
    <source>
        <dbReference type="Proteomes" id="UP000311919"/>
    </source>
</evidence>
<dbReference type="SUPFAM" id="SSF46565">
    <property type="entry name" value="Chaperone J-domain"/>
    <property type="match status" value="1"/>
</dbReference>
<dbReference type="GO" id="GO:0005737">
    <property type="term" value="C:cytoplasm"/>
    <property type="evidence" value="ECO:0007669"/>
    <property type="project" value="TreeGrafter"/>
</dbReference>
<feature type="compositionally biased region" description="Basic residues" evidence="2">
    <location>
        <begin position="258"/>
        <end position="275"/>
    </location>
</feature>
<dbReference type="FunFam" id="1.10.287.110:FF:000035">
    <property type="entry name" value="DnaJ homolog subfamily C member 9"/>
    <property type="match status" value="1"/>
</dbReference>
<dbReference type="Pfam" id="PF23302">
    <property type="entry name" value="HTH_DNAJC9"/>
    <property type="match status" value="1"/>
</dbReference>
<dbReference type="PANTHER" id="PTHR44144:SF1">
    <property type="entry name" value="DNAJ HOMOLOG SUBFAMILY C MEMBER 9"/>
    <property type="match status" value="1"/>
</dbReference>
<evidence type="ECO:0000256" key="1">
    <source>
        <dbReference type="ARBA" id="ARBA00022553"/>
    </source>
</evidence>
<dbReference type="AlphaFoldDB" id="A0A4Z2DIU5"/>
<reference evidence="4 5" key="1">
    <citation type="submission" date="2019-03" db="EMBL/GenBank/DDBJ databases">
        <title>An improved genome assembly of the fluke Schistosoma japonicum.</title>
        <authorList>
            <person name="Hu W."/>
            <person name="Luo F."/>
            <person name="Yin M."/>
            <person name="Mo X."/>
            <person name="Sun C."/>
            <person name="Wu Q."/>
            <person name="Zhu B."/>
            <person name="Xiang M."/>
            <person name="Wang J."/>
            <person name="Wang Y."/>
            <person name="Zhang T."/>
            <person name="Xu B."/>
            <person name="Zheng H."/>
            <person name="Feng Z."/>
        </authorList>
    </citation>
    <scope>NUCLEOTIDE SEQUENCE [LARGE SCALE GENOMIC DNA]</scope>
    <source>
        <strain evidence="4">HuSjv2</strain>
        <tissue evidence="4">Worms</tissue>
    </source>
</reference>
<name>A0A4Z2DIU5_SCHJA</name>
<dbReference type="Proteomes" id="UP000311919">
    <property type="component" value="Unassembled WGS sequence"/>
</dbReference>
<dbReference type="OrthoDB" id="110024at2759"/>
<dbReference type="SMART" id="SM00271">
    <property type="entry name" value="DnaJ"/>
    <property type="match status" value="1"/>
</dbReference>
<evidence type="ECO:0000256" key="2">
    <source>
        <dbReference type="SAM" id="MobiDB-lite"/>
    </source>
</evidence>
<dbReference type="GO" id="GO:0005634">
    <property type="term" value="C:nucleus"/>
    <property type="evidence" value="ECO:0007669"/>
    <property type="project" value="TreeGrafter"/>
</dbReference>
<accession>A0A4Z2DIU5</accession>
<protein>
    <submittedName>
        <fullName evidence="4">DnaJ subfamily C member 9</fullName>
    </submittedName>
</protein>
<dbReference type="PANTHER" id="PTHR44144">
    <property type="entry name" value="DNAJ HOMOLOG SUBFAMILY C MEMBER 9"/>
    <property type="match status" value="1"/>
</dbReference>
<proteinExistence type="predicted"/>
<gene>
    <name evidence="4" type="ORF">EWB00_000498</name>
</gene>
<dbReference type="InterPro" id="IPR001623">
    <property type="entry name" value="DnaJ_domain"/>
</dbReference>
<comment type="caution">
    <text evidence="4">The sequence shown here is derived from an EMBL/GenBank/DDBJ whole genome shotgun (WGS) entry which is preliminary data.</text>
</comment>
<dbReference type="InterPro" id="IPR056453">
    <property type="entry name" value="HTH_DNAJC9"/>
</dbReference>
<feature type="region of interest" description="Disordered" evidence="2">
    <location>
        <begin position="203"/>
        <end position="222"/>
    </location>
</feature>
<keyword evidence="5" id="KW-1185">Reference proteome</keyword>
<dbReference type="PRINTS" id="PR00625">
    <property type="entry name" value="JDOMAIN"/>
</dbReference>
<sequence length="275" mass="32266">MSNLLKDCNKYFHTKNLYEVLGVTKKCHKTELRKAFYKLSLLHHPDRHDSESKSEATKRFQILSRVYSYMENEEKRKIYDETGAIDEDDEITNKSYNDWVEYWQLLFPKVTTAQIDEFCKKYKDSEQETKDLIKIYNRSKGDMDIIMETLILTSYQDEARVRNLIDKLIASGKIDAFKNYTHERPEKAAKRAKRALEEEKLFAKEQKKKSKKQKDGVDTEGGLDSLAKSIQARHENALKSSENFLDKIAQKYCSKQKTTARKRPANKPATSKRKK</sequence>
<evidence type="ECO:0000313" key="4">
    <source>
        <dbReference type="EMBL" id="TNN16395.1"/>
    </source>
</evidence>
<keyword evidence="1" id="KW-0597">Phosphoprotein</keyword>